<organism evidence="7 8">
    <name type="scientific">Lachancea lanzarotensis</name>
    <dbReference type="NCBI Taxonomy" id="1245769"/>
    <lineage>
        <taxon>Eukaryota</taxon>
        <taxon>Fungi</taxon>
        <taxon>Dikarya</taxon>
        <taxon>Ascomycota</taxon>
        <taxon>Saccharomycotina</taxon>
        <taxon>Saccharomycetes</taxon>
        <taxon>Saccharomycetales</taxon>
        <taxon>Saccharomycetaceae</taxon>
        <taxon>Lachancea</taxon>
    </lineage>
</organism>
<evidence type="ECO:0000256" key="4">
    <source>
        <dbReference type="ARBA" id="ARBA00022833"/>
    </source>
</evidence>
<keyword evidence="4" id="KW-0862">Zinc</keyword>
<accession>A0A0C7N5F8</accession>
<dbReference type="Proteomes" id="UP000054304">
    <property type="component" value="Unassembled WGS sequence"/>
</dbReference>
<dbReference type="OrthoDB" id="4035947at2759"/>
<name>A0A0C7N5F8_9SACH</name>
<feature type="region of interest" description="Disordered" evidence="6">
    <location>
        <begin position="158"/>
        <end position="184"/>
    </location>
</feature>
<dbReference type="RefSeq" id="XP_022629389.1">
    <property type="nucleotide sequence ID" value="XM_022771486.1"/>
</dbReference>
<dbReference type="InterPro" id="IPR012337">
    <property type="entry name" value="RNaseH-like_sf"/>
</dbReference>
<keyword evidence="8" id="KW-1185">Reference proteome</keyword>
<gene>
    <name evidence="7" type="ORF">LALA0_S07e03928g</name>
</gene>
<feature type="region of interest" description="Disordered" evidence="6">
    <location>
        <begin position="1"/>
        <end position="30"/>
    </location>
</feature>
<evidence type="ECO:0000256" key="5">
    <source>
        <dbReference type="ARBA" id="ARBA00023242"/>
    </source>
</evidence>
<sequence length="836" mass="95400">MHKGRHKRRSTYEDLNNDSTKTQHSKRTAFSDDCSTLLHDSSQLPKYFNTPEIEAQEQVSADGSVRHSEGEGICRADVEKLQSPACHINVSQVITGSAAGLIISQKVDIPFSKNPPLTVRQEISGLDIGQACPVNINQVVSIPIQELNFPKLTAGNADHTNIQPVKSHHHSDSGEQSGVEQKNSAHDYSLVTPDLAKQLTEPFLKFLSLNNSNLLLLSVFIDGVIPPKFVEFPSMRSLVSTLGGEEQEKNLISREDLVELLSRFEEEFNLQLKHTLQSTHDLNLVVDSWTSVDQTSYMAIWVSFCPKLDLKRELHEEDVTACERPTSHILGFVELSAERCDSENIKAAVLTCLQPYSICSKIRSITLNNGSNNVSMLESLNRDLQQREENSTEGGIVNVRCMNLALNLIFEELLRPLETLNASLFSRIDKLTHLLKNNVNIRRKLRSYIAHAIPEHNDAVIFSRYFQLEAFLKVSRGVWTFYLENSYNPKYQLLPEDLPIFHYEKRDMEWVSLFVHLTTIFKELKLILRDDETSSLSSGIEYYMLMDSYFKSCDSIRNGSVDGNCLEDVGLNESHLSAPEDVQEQIFSAILKARPIFDEFKAIAHEEPGYWTAHMLQPGVKTYVLNEKFDTADRNRIQQMADRHVAWYIENFAEERKVSPIRDGKDSVNVGSLIDEKYKVLKNLKTLRAKFTANQSGSTNNDWQTYLAEPCEPGIGYLQYWLSNQKRWPELCSLALSFYYTRLSTSDVERCLSMSKEVLQNRFSLVSENLRRAVILRNRSKCFNLNPEMTMVRDIPLEEWINGDEEMQFRSVCAARSRRSWETTESPFSSDSSDLD</sequence>
<evidence type="ECO:0000313" key="8">
    <source>
        <dbReference type="Proteomes" id="UP000054304"/>
    </source>
</evidence>
<keyword evidence="3" id="KW-0863">Zinc-finger</keyword>
<dbReference type="EMBL" id="LN736366">
    <property type="protein sequence ID" value="CEP63168.1"/>
    <property type="molecule type" value="Genomic_DNA"/>
</dbReference>
<evidence type="ECO:0000256" key="2">
    <source>
        <dbReference type="ARBA" id="ARBA00022723"/>
    </source>
</evidence>
<dbReference type="GeneID" id="34686660"/>
<reference evidence="7 8" key="1">
    <citation type="submission" date="2014-12" db="EMBL/GenBank/DDBJ databases">
        <authorList>
            <person name="Neuveglise Cecile"/>
        </authorList>
    </citation>
    <scope>NUCLEOTIDE SEQUENCE [LARGE SCALE GENOMIC DNA]</scope>
    <source>
        <strain evidence="7 8">CBS 12615</strain>
    </source>
</reference>
<dbReference type="SUPFAM" id="SSF53098">
    <property type="entry name" value="Ribonuclease H-like"/>
    <property type="match status" value="1"/>
</dbReference>
<dbReference type="AlphaFoldDB" id="A0A0C7N5F8"/>
<feature type="compositionally biased region" description="Polar residues" evidence="6">
    <location>
        <begin position="13"/>
        <end position="22"/>
    </location>
</feature>
<dbReference type="PANTHER" id="PTHR46481">
    <property type="entry name" value="ZINC FINGER BED DOMAIN-CONTAINING PROTEIN 4"/>
    <property type="match status" value="1"/>
</dbReference>
<evidence type="ECO:0000256" key="1">
    <source>
        <dbReference type="ARBA" id="ARBA00004123"/>
    </source>
</evidence>
<evidence type="ECO:0000256" key="6">
    <source>
        <dbReference type="SAM" id="MobiDB-lite"/>
    </source>
</evidence>
<keyword evidence="2" id="KW-0479">Metal-binding</keyword>
<dbReference type="GO" id="GO:0005634">
    <property type="term" value="C:nucleus"/>
    <property type="evidence" value="ECO:0007669"/>
    <property type="project" value="UniProtKB-SubCell"/>
</dbReference>
<protein>
    <submittedName>
        <fullName evidence="7">LALA0S07e03928g1_1</fullName>
    </submittedName>
</protein>
<dbReference type="HOGENOM" id="CLU_339819_0_0_1"/>
<proteinExistence type="predicted"/>
<evidence type="ECO:0000256" key="3">
    <source>
        <dbReference type="ARBA" id="ARBA00022771"/>
    </source>
</evidence>
<keyword evidence="5" id="KW-0539">Nucleus</keyword>
<evidence type="ECO:0000313" key="7">
    <source>
        <dbReference type="EMBL" id="CEP63168.1"/>
    </source>
</evidence>
<dbReference type="InterPro" id="IPR052035">
    <property type="entry name" value="ZnF_BED_domain_contain"/>
</dbReference>
<dbReference type="PANTHER" id="PTHR46481:SF10">
    <property type="entry name" value="ZINC FINGER BED DOMAIN-CONTAINING PROTEIN 39"/>
    <property type="match status" value="1"/>
</dbReference>
<dbReference type="GO" id="GO:0008270">
    <property type="term" value="F:zinc ion binding"/>
    <property type="evidence" value="ECO:0007669"/>
    <property type="project" value="UniProtKB-KW"/>
</dbReference>
<comment type="subcellular location">
    <subcellularLocation>
        <location evidence="1">Nucleus</location>
    </subcellularLocation>
</comment>